<dbReference type="GO" id="GO:0045944">
    <property type="term" value="P:positive regulation of transcription by RNA polymerase II"/>
    <property type="evidence" value="ECO:0007669"/>
    <property type="project" value="TreeGrafter"/>
</dbReference>
<dbReference type="Gene3D" id="2.60.40.1390">
    <property type="entry name" value="NDT80 DNA-binding domain"/>
    <property type="match status" value="1"/>
</dbReference>
<feature type="region of interest" description="Disordered" evidence="3">
    <location>
        <begin position="64"/>
        <end position="84"/>
    </location>
</feature>
<evidence type="ECO:0000256" key="1">
    <source>
        <dbReference type="ARBA" id="ARBA00023125"/>
    </source>
</evidence>
<dbReference type="InterPro" id="IPR008967">
    <property type="entry name" value="p53-like_TF_DNA-bd_sf"/>
</dbReference>
<feature type="DNA-binding region" description="NDT80" evidence="2">
    <location>
        <begin position="112"/>
        <end position="382"/>
    </location>
</feature>
<evidence type="ECO:0000313" key="5">
    <source>
        <dbReference type="EMBL" id="KAK4245247.1"/>
    </source>
</evidence>
<dbReference type="Pfam" id="PF05224">
    <property type="entry name" value="NDT80_PhoG"/>
    <property type="match status" value="1"/>
</dbReference>
<feature type="non-terminal residue" evidence="5">
    <location>
        <position position="1"/>
    </location>
</feature>
<feature type="compositionally biased region" description="Polar residues" evidence="3">
    <location>
        <begin position="303"/>
        <end position="312"/>
    </location>
</feature>
<feature type="compositionally biased region" description="Polar residues" evidence="3">
    <location>
        <begin position="112"/>
        <end position="123"/>
    </location>
</feature>
<feature type="compositionally biased region" description="Gly residues" evidence="3">
    <location>
        <begin position="389"/>
        <end position="403"/>
    </location>
</feature>
<feature type="region of interest" description="Disordered" evidence="3">
    <location>
        <begin position="1"/>
        <end position="25"/>
    </location>
</feature>
<feature type="compositionally biased region" description="Low complexity" evidence="3">
    <location>
        <begin position="1"/>
        <end position="17"/>
    </location>
</feature>
<accession>A0AAN7CPW7</accession>
<feature type="region of interest" description="Disordered" evidence="3">
    <location>
        <begin position="549"/>
        <end position="570"/>
    </location>
</feature>
<proteinExistence type="predicted"/>
<dbReference type="InterPro" id="IPR024061">
    <property type="entry name" value="NDT80_DNA-bd_dom"/>
</dbReference>
<feature type="region of interest" description="Disordered" evidence="3">
    <location>
        <begin position="372"/>
        <end position="427"/>
    </location>
</feature>
<dbReference type="GO" id="GO:0051321">
    <property type="term" value="P:meiotic cell cycle"/>
    <property type="evidence" value="ECO:0007669"/>
    <property type="project" value="TreeGrafter"/>
</dbReference>
<evidence type="ECO:0000313" key="6">
    <source>
        <dbReference type="Proteomes" id="UP001303647"/>
    </source>
</evidence>
<dbReference type="GO" id="GO:0003677">
    <property type="term" value="F:DNA binding"/>
    <property type="evidence" value="ECO:0007669"/>
    <property type="project" value="UniProtKB-KW"/>
</dbReference>
<reference evidence="5" key="1">
    <citation type="journal article" date="2023" name="Mol. Phylogenet. Evol.">
        <title>Genome-scale phylogeny and comparative genomics of the fungal order Sordariales.</title>
        <authorList>
            <person name="Hensen N."/>
            <person name="Bonometti L."/>
            <person name="Westerberg I."/>
            <person name="Brannstrom I.O."/>
            <person name="Guillou S."/>
            <person name="Cros-Aarteil S."/>
            <person name="Calhoun S."/>
            <person name="Haridas S."/>
            <person name="Kuo A."/>
            <person name="Mondo S."/>
            <person name="Pangilinan J."/>
            <person name="Riley R."/>
            <person name="LaButti K."/>
            <person name="Andreopoulos B."/>
            <person name="Lipzen A."/>
            <person name="Chen C."/>
            <person name="Yan M."/>
            <person name="Daum C."/>
            <person name="Ng V."/>
            <person name="Clum A."/>
            <person name="Steindorff A."/>
            <person name="Ohm R.A."/>
            <person name="Martin F."/>
            <person name="Silar P."/>
            <person name="Natvig D.O."/>
            <person name="Lalanne C."/>
            <person name="Gautier V."/>
            <person name="Ament-Velasquez S.L."/>
            <person name="Kruys A."/>
            <person name="Hutchinson M.I."/>
            <person name="Powell A.J."/>
            <person name="Barry K."/>
            <person name="Miller A.N."/>
            <person name="Grigoriev I.V."/>
            <person name="Debuchy R."/>
            <person name="Gladieux P."/>
            <person name="Hiltunen Thoren M."/>
            <person name="Johannesson H."/>
        </authorList>
    </citation>
    <scope>NUCLEOTIDE SEQUENCE</scope>
    <source>
        <strain evidence="5">CBS 359.72</strain>
    </source>
</reference>
<dbReference type="Proteomes" id="UP001303647">
    <property type="component" value="Unassembled WGS sequence"/>
</dbReference>
<dbReference type="PROSITE" id="PS51517">
    <property type="entry name" value="NDT80"/>
    <property type="match status" value="1"/>
</dbReference>
<evidence type="ECO:0000259" key="4">
    <source>
        <dbReference type="PROSITE" id="PS51517"/>
    </source>
</evidence>
<dbReference type="InterPro" id="IPR052605">
    <property type="entry name" value="Fungal_trans_regulator"/>
</dbReference>
<organism evidence="5 6">
    <name type="scientific">Corynascus novoguineensis</name>
    <dbReference type="NCBI Taxonomy" id="1126955"/>
    <lineage>
        <taxon>Eukaryota</taxon>
        <taxon>Fungi</taxon>
        <taxon>Dikarya</taxon>
        <taxon>Ascomycota</taxon>
        <taxon>Pezizomycotina</taxon>
        <taxon>Sordariomycetes</taxon>
        <taxon>Sordariomycetidae</taxon>
        <taxon>Sordariales</taxon>
        <taxon>Chaetomiaceae</taxon>
        <taxon>Corynascus</taxon>
    </lineage>
</organism>
<comment type="caution">
    <text evidence="5">The sequence shown here is derived from an EMBL/GenBank/DDBJ whole genome shotgun (WGS) entry which is preliminary data.</text>
</comment>
<dbReference type="InterPro" id="IPR037141">
    <property type="entry name" value="NDT80_DNA-bd_dom_sf"/>
</dbReference>
<sequence>SFTQGSTTSLSTIETTTQPSSYLSLIPPVPQPPVTPYSPDGGHFYTPAPPIFPGLDVRPRLGSNSSTAGQGMAHAHRSTTLPHPGTHLSARDTYASATPSFRRPDHHIQRSPPFSSIRRNNPLSPTSTSTTYGSLKMDAGYPGSKTQPTIPPLGPMTSLGILSYGDTSATPIKVDINGVIDKGFFMADSEWTCYRRNYFSCVCSFSITPMMHNSPIHFLPTGTTQPYNVYGFAMCISAVVSDNDSHTIELVQHTPKRDKGPIAKPDKVRLSPKPPQASHHPLTNLYASPDSSLGPSRYEQGFGQPQQGSVPTEHTFERIQFKQATANNGKRRAAQQYYHLLVELWADVGQQGGGDPWIKVAFRKSAKMIVRGRSPGHYQSERRGSTSSGPGGSSGSMSGGGYATGLLGPGEYPTNQPMMGGGGGYAQHYDTRSSGGYGATRHHHELNMEPMISADDVKAITETKGYQYYPATIYEGEQDPRQQQHQNHQQQVELFSHSRHEGSESGAANSMSAMFDPTKVKSEMENGLPSLFYHGGPYYQRCGRFEGKATSNGQYPTMMPPPPPSTMSMT</sequence>
<dbReference type="PANTHER" id="PTHR35144:SF2">
    <property type="entry name" value="MEIOSIS-SPECIFIC TRANSCRIPTION FACTOR NDT80"/>
    <property type="match status" value="1"/>
</dbReference>
<dbReference type="SUPFAM" id="SSF49417">
    <property type="entry name" value="p53-like transcription factors"/>
    <property type="match status" value="1"/>
</dbReference>
<feature type="compositionally biased region" description="Low complexity" evidence="3">
    <location>
        <begin position="124"/>
        <end position="134"/>
    </location>
</feature>
<feature type="region of interest" description="Disordered" evidence="3">
    <location>
        <begin position="97"/>
        <end position="135"/>
    </location>
</feature>
<feature type="domain" description="NDT80" evidence="4">
    <location>
        <begin position="112"/>
        <end position="382"/>
    </location>
</feature>
<reference evidence="5" key="2">
    <citation type="submission" date="2023-05" db="EMBL/GenBank/DDBJ databases">
        <authorList>
            <consortium name="Lawrence Berkeley National Laboratory"/>
            <person name="Steindorff A."/>
            <person name="Hensen N."/>
            <person name="Bonometti L."/>
            <person name="Westerberg I."/>
            <person name="Brannstrom I.O."/>
            <person name="Guillou S."/>
            <person name="Cros-Aarteil S."/>
            <person name="Calhoun S."/>
            <person name="Haridas S."/>
            <person name="Kuo A."/>
            <person name="Mondo S."/>
            <person name="Pangilinan J."/>
            <person name="Riley R."/>
            <person name="Labutti K."/>
            <person name="Andreopoulos B."/>
            <person name="Lipzen A."/>
            <person name="Chen C."/>
            <person name="Yanf M."/>
            <person name="Daum C."/>
            <person name="Ng V."/>
            <person name="Clum A."/>
            <person name="Ohm R."/>
            <person name="Martin F."/>
            <person name="Silar P."/>
            <person name="Natvig D."/>
            <person name="Lalanne C."/>
            <person name="Gautier V."/>
            <person name="Ament-Velasquez S.L."/>
            <person name="Kruys A."/>
            <person name="Hutchinson M.I."/>
            <person name="Powell A.J."/>
            <person name="Barry K."/>
            <person name="Miller A.N."/>
            <person name="Grigoriev I.V."/>
            <person name="Debuchy R."/>
            <person name="Gladieux P."/>
            <person name="Thoren M.H."/>
            <person name="Johannesson H."/>
        </authorList>
    </citation>
    <scope>NUCLEOTIDE SEQUENCE</scope>
    <source>
        <strain evidence="5">CBS 359.72</strain>
    </source>
</reference>
<feature type="region of interest" description="Disordered" evidence="3">
    <location>
        <begin position="252"/>
        <end position="312"/>
    </location>
</feature>
<feature type="compositionally biased region" description="Basic and acidic residues" evidence="3">
    <location>
        <begin position="255"/>
        <end position="269"/>
    </location>
</feature>
<protein>
    <submittedName>
        <fullName evidence="5">P53-like transcription factor</fullName>
    </submittedName>
</protein>
<evidence type="ECO:0000256" key="3">
    <source>
        <dbReference type="SAM" id="MobiDB-lite"/>
    </source>
</evidence>
<dbReference type="GO" id="GO:0003700">
    <property type="term" value="F:DNA-binding transcription factor activity"/>
    <property type="evidence" value="ECO:0007669"/>
    <property type="project" value="UniProtKB-UniRule"/>
</dbReference>
<dbReference type="EMBL" id="MU857707">
    <property type="protein sequence ID" value="KAK4245247.1"/>
    <property type="molecule type" value="Genomic_DNA"/>
</dbReference>
<keyword evidence="1 2" id="KW-0238">DNA-binding</keyword>
<dbReference type="PANTHER" id="PTHR35144">
    <property type="entry name" value="MEIOSIS-SPECIFIC TRANSCRIPTION FACTOR NDT80"/>
    <property type="match status" value="1"/>
</dbReference>
<evidence type="ECO:0000256" key="2">
    <source>
        <dbReference type="PROSITE-ProRule" id="PRU00850"/>
    </source>
</evidence>
<dbReference type="GO" id="GO:0000228">
    <property type="term" value="C:nuclear chromosome"/>
    <property type="evidence" value="ECO:0007669"/>
    <property type="project" value="TreeGrafter"/>
</dbReference>
<feature type="compositionally biased region" description="Pro residues" evidence="3">
    <location>
        <begin position="558"/>
        <end position="570"/>
    </location>
</feature>
<keyword evidence="6" id="KW-1185">Reference proteome</keyword>
<name>A0AAN7CPW7_9PEZI</name>
<feature type="compositionally biased region" description="Polar residues" evidence="3">
    <location>
        <begin position="285"/>
        <end position="294"/>
    </location>
</feature>
<gene>
    <name evidence="5" type="ORF">C7999DRAFT_16548</name>
</gene>
<dbReference type="AlphaFoldDB" id="A0AAN7CPW7"/>